<dbReference type="GO" id="GO:0003723">
    <property type="term" value="F:RNA binding"/>
    <property type="evidence" value="ECO:0007669"/>
    <property type="project" value="InterPro"/>
</dbReference>
<evidence type="ECO:0000256" key="2">
    <source>
        <dbReference type="ARBA" id="ARBA00022980"/>
    </source>
</evidence>
<keyword evidence="3" id="KW-0687">Ribonucleoprotein</keyword>
<keyword evidence="2" id="KW-0689">Ribosomal protein</keyword>
<dbReference type="InterPro" id="IPR002784">
    <property type="entry name" value="Ribosomal_eL14_dom"/>
</dbReference>
<comment type="similarity">
    <text evidence="1">Belongs to the eukaryotic ribosomal protein eL14 family.</text>
</comment>
<organism evidence="5 6">
    <name type="scientific">Apatococcus fuscideae</name>
    <dbReference type="NCBI Taxonomy" id="2026836"/>
    <lineage>
        <taxon>Eukaryota</taxon>
        <taxon>Viridiplantae</taxon>
        <taxon>Chlorophyta</taxon>
        <taxon>core chlorophytes</taxon>
        <taxon>Trebouxiophyceae</taxon>
        <taxon>Chlorellales</taxon>
        <taxon>Chlorellaceae</taxon>
        <taxon>Apatococcus</taxon>
    </lineage>
</organism>
<sequence>MPFTRFVEIGRVAMVSYGPEHGKLVVISDVVDQNRAVIDRPDEIRRVMPFKRLILTDFKCEMTRLAKKKELSAALEESGAFEKFAKSAWGQKLAKRKAKANLSDFERYQAMKKKQTRSKEISKVAESMQ</sequence>
<dbReference type="PANTHER" id="PTHR11127">
    <property type="entry name" value="60S RIBOSOMAL PROTEIN L14"/>
    <property type="match status" value="1"/>
</dbReference>
<dbReference type="InterPro" id="IPR014722">
    <property type="entry name" value="Rib_uL2_dom2"/>
</dbReference>
<dbReference type="GO" id="GO:0042273">
    <property type="term" value="P:ribosomal large subunit biogenesis"/>
    <property type="evidence" value="ECO:0007669"/>
    <property type="project" value="TreeGrafter"/>
</dbReference>
<evidence type="ECO:0000313" key="5">
    <source>
        <dbReference type="EMBL" id="KAK9862847.1"/>
    </source>
</evidence>
<dbReference type="Pfam" id="PF01929">
    <property type="entry name" value="Ribosomal_L14e"/>
    <property type="match status" value="1"/>
</dbReference>
<dbReference type="Gene3D" id="6.10.250.2270">
    <property type="match status" value="1"/>
</dbReference>
<dbReference type="SUPFAM" id="SSF50104">
    <property type="entry name" value="Translation proteins SH3-like domain"/>
    <property type="match status" value="1"/>
</dbReference>
<name>A0AAW1T2E7_9CHLO</name>
<dbReference type="Gene3D" id="2.30.30.30">
    <property type="match status" value="1"/>
</dbReference>
<dbReference type="InterPro" id="IPR008991">
    <property type="entry name" value="Translation_prot_SH3-like_sf"/>
</dbReference>
<dbReference type="GO" id="GO:0003735">
    <property type="term" value="F:structural constituent of ribosome"/>
    <property type="evidence" value="ECO:0007669"/>
    <property type="project" value="InterPro"/>
</dbReference>
<gene>
    <name evidence="5" type="ORF">WJX84_009888</name>
</gene>
<protein>
    <recommendedName>
        <fullName evidence="4">Large ribosomal subunit protein eL14 domain-containing protein</fullName>
    </recommendedName>
</protein>
<dbReference type="GO" id="GO:0006412">
    <property type="term" value="P:translation"/>
    <property type="evidence" value="ECO:0007669"/>
    <property type="project" value="InterPro"/>
</dbReference>
<evidence type="ECO:0000313" key="6">
    <source>
        <dbReference type="Proteomes" id="UP001485043"/>
    </source>
</evidence>
<feature type="domain" description="Large ribosomal subunit protein eL14" evidence="4">
    <location>
        <begin position="45"/>
        <end position="117"/>
    </location>
</feature>
<proteinExistence type="inferred from homology"/>
<comment type="caution">
    <text evidence="5">The sequence shown here is derived from an EMBL/GenBank/DDBJ whole genome shotgun (WGS) entry which is preliminary data.</text>
</comment>
<dbReference type="AlphaFoldDB" id="A0AAW1T2E7"/>
<evidence type="ECO:0000259" key="4">
    <source>
        <dbReference type="Pfam" id="PF01929"/>
    </source>
</evidence>
<dbReference type="CDD" id="cd23702">
    <property type="entry name" value="eL14"/>
    <property type="match status" value="1"/>
</dbReference>
<dbReference type="InterPro" id="IPR039660">
    <property type="entry name" value="Ribosomal_eL14"/>
</dbReference>
<reference evidence="5 6" key="1">
    <citation type="journal article" date="2024" name="Nat. Commun.">
        <title>Phylogenomics reveals the evolutionary origins of lichenization in chlorophyte algae.</title>
        <authorList>
            <person name="Puginier C."/>
            <person name="Libourel C."/>
            <person name="Otte J."/>
            <person name="Skaloud P."/>
            <person name="Haon M."/>
            <person name="Grisel S."/>
            <person name="Petersen M."/>
            <person name="Berrin J.G."/>
            <person name="Delaux P.M."/>
            <person name="Dal Grande F."/>
            <person name="Keller J."/>
        </authorList>
    </citation>
    <scope>NUCLEOTIDE SEQUENCE [LARGE SCALE GENOMIC DNA]</scope>
    <source>
        <strain evidence="5 6">SAG 2523</strain>
    </source>
</reference>
<keyword evidence="6" id="KW-1185">Reference proteome</keyword>
<evidence type="ECO:0000256" key="3">
    <source>
        <dbReference type="ARBA" id="ARBA00023274"/>
    </source>
</evidence>
<dbReference type="GO" id="GO:0022625">
    <property type="term" value="C:cytosolic large ribosomal subunit"/>
    <property type="evidence" value="ECO:0007669"/>
    <property type="project" value="TreeGrafter"/>
</dbReference>
<accession>A0AAW1T2E7</accession>
<dbReference type="Proteomes" id="UP001485043">
    <property type="component" value="Unassembled WGS sequence"/>
</dbReference>
<dbReference type="PANTHER" id="PTHR11127:SF2">
    <property type="entry name" value="LARGE RIBOSOMAL SUBUNIT PROTEIN EL14"/>
    <property type="match status" value="1"/>
</dbReference>
<dbReference type="EMBL" id="JALJOV010000548">
    <property type="protein sequence ID" value="KAK9862847.1"/>
    <property type="molecule type" value="Genomic_DNA"/>
</dbReference>
<evidence type="ECO:0000256" key="1">
    <source>
        <dbReference type="ARBA" id="ARBA00006592"/>
    </source>
</evidence>